<proteinExistence type="predicted"/>
<name>A0A8S5R2U3_9CAUD</name>
<reference evidence="1" key="1">
    <citation type="journal article" date="2021" name="Proc. Natl. Acad. Sci. U.S.A.">
        <title>A Catalog of Tens of Thousands of Viruses from Human Metagenomes Reveals Hidden Associations with Chronic Diseases.</title>
        <authorList>
            <person name="Tisza M.J."/>
            <person name="Buck C.B."/>
        </authorList>
    </citation>
    <scope>NUCLEOTIDE SEQUENCE</scope>
    <source>
        <strain evidence="1">Ctj7g1</strain>
    </source>
</reference>
<sequence>MTLELDVVTRHDFDGGRNRFLPVTIHLSMCHSLVSISKWEEKYQRPFLVSDDDKSQEELLDYISMMVVNNLSRSALDEAISHITAEQMGLINDHIASRASATTFSDSGAGSSSTEVITAELIYYMMFANGIPKECEMWHINRLLALIRIFGIKNSPEKPKKLSQAEIMARNQKLNAERRAKWGTSG</sequence>
<protein>
    <submittedName>
        <fullName evidence="1">Uncharacterized protein</fullName>
    </submittedName>
</protein>
<dbReference type="EMBL" id="BK015796">
    <property type="protein sequence ID" value="DAE25293.1"/>
    <property type="molecule type" value="Genomic_DNA"/>
</dbReference>
<evidence type="ECO:0000313" key="1">
    <source>
        <dbReference type="EMBL" id="DAE25293.1"/>
    </source>
</evidence>
<organism evidence="1">
    <name type="scientific">Siphoviridae sp. ctj7g1</name>
    <dbReference type="NCBI Taxonomy" id="2826438"/>
    <lineage>
        <taxon>Viruses</taxon>
        <taxon>Duplodnaviria</taxon>
        <taxon>Heunggongvirae</taxon>
        <taxon>Uroviricota</taxon>
        <taxon>Caudoviricetes</taxon>
    </lineage>
</organism>
<accession>A0A8S5R2U3</accession>